<protein>
    <submittedName>
        <fullName evidence="4">Uncharacterized protein</fullName>
    </submittedName>
</protein>
<evidence type="ECO:0000259" key="2">
    <source>
        <dbReference type="Pfam" id="PF07727"/>
    </source>
</evidence>
<reference evidence="4" key="1">
    <citation type="submission" date="2018-05" db="EMBL/GenBank/DDBJ databases">
        <title>Draft genome of Mucuna pruriens seed.</title>
        <authorList>
            <person name="Nnadi N.E."/>
            <person name="Vos R."/>
            <person name="Hasami M.H."/>
            <person name="Devisetty U.K."/>
            <person name="Aguiy J.C."/>
        </authorList>
    </citation>
    <scope>NUCLEOTIDE SEQUENCE [LARGE SCALE GENOMIC DNA]</scope>
    <source>
        <strain evidence="4">JCA_2017</strain>
    </source>
</reference>
<accession>A0A371ET10</accession>
<feature type="region of interest" description="Disordered" evidence="1">
    <location>
        <begin position="42"/>
        <end position="64"/>
    </location>
</feature>
<feature type="compositionally biased region" description="Basic and acidic residues" evidence="1">
    <location>
        <begin position="42"/>
        <end position="55"/>
    </location>
</feature>
<name>A0A371ET10_MUCPR</name>
<dbReference type="InterPro" id="IPR013103">
    <property type="entry name" value="RVT_2"/>
</dbReference>
<feature type="region of interest" description="Disordered" evidence="1">
    <location>
        <begin position="221"/>
        <end position="262"/>
    </location>
</feature>
<gene>
    <name evidence="4" type="ORF">CR513_51722</name>
</gene>
<feature type="non-terminal residue" evidence="4">
    <location>
        <position position="1"/>
    </location>
</feature>
<proteinExistence type="predicted"/>
<organism evidence="4 5">
    <name type="scientific">Mucuna pruriens</name>
    <name type="common">Velvet bean</name>
    <name type="synonym">Dolichos pruriens</name>
    <dbReference type="NCBI Taxonomy" id="157652"/>
    <lineage>
        <taxon>Eukaryota</taxon>
        <taxon>Viridiplantae</taxon>
        <taxon>Streptophyta</taxon>
        <taxon>Embryophyta</taxon>
        <taxon>Tracheophyta</taxon>
        <taxon>Spermatophyta</taxon>
        <taxon>Magnoliopsida</taxon>
        <taxon>eudicotyledons</taxon>
        <taxon>Gunneridae</taxon>
        <taxon>Pentapetalae</taxon>
        <taxon>rosids</taxon>
        <taxon>fabids</taxon>
        <taxon>Fabales</taxon>
        <taxon>Fabaceae</taxon>
        <taxon>Papilionoideae</taxon>
        <taxon>50 kb inversion clade</taxon>
        <taxon>NPAAA clade</taxon>
        <taxon>indigoferoid/millettioid clade</taxon>
        <taxon>Phaseoleae</taxon>
        <taxon>Mucuna</taxon>
    </lineage>
</organism>
<dbReference type="STRING" id="157652.A0A371ET10"/>
<feature type="compositionally biased region" description="Acidic residues" evidence="1">
    <location>
        <begin position="221"/>
        <end position="232"/>
    </location>
</feature>
<dbReference type="EMBL" id="QJKJ01012219">
    <property type="protein sequence ID" value="RDX69198.1"/>
    <property type="molecule type" value="Genomic_DNA"/>
</dbReference>
<keyword evidence="5" id="KW-1185">Reference proteome</keyword>
<dbReference type="Pfam" id="PF07727">
    <property type="entry name" value="RVT_2"/>
    <property type="match status" value="1"/>
</dbReference>
<evidence type="ECO:0000259" key="3">
    <source>
        <dbReference type="Pfam" id="PF25597"/>
    </source>
</evidence>
<evidence type="ECO:0000313" key="4">
    <source>
        <dbReference type="EMBL" id="RDX69198.1"/>
    </source>
</evidence>
<evidence type="ECO:0000313" key="5">
    <source>
        <dbReference type="Proteomes" id="UP000257109"/>
    </source>
</evidence>
<dbReference type="InterPro" id="IPR057670">
    <property type="entry name" value="SH3_retrovirus"/>
</dbReference>
<feature type="domain" description="Reverse transcriptase Ty1/copia-type" evidence="2">
    <location>
        <begin position="300"/>
        <end position="409"/>
    </location>
</feature>
<dbReference type="Proteomes" id="UP000257109">
    <property type="component" value="Unassembled WGS sequence"/>
</dbReference>
<sequence length="555" mass="64917">MSSPFNDVVSLQMVKDSVLNEEMRRKAQGHIQKHCFLWKNENKDKKGKSKEKNHDDDDDDDDGHVTTATGDDLVILRNFELIIDSGATLHVIPRKEFFTSYTSGDFRVLKMGNDDVSKVSDKIWFGKDVKYDHLRVFGCKAFMHVPKDERSKLDMKTRYGQDEYGYRLYDSVEKKLVKSHDVQFMEDQTIEAIDKNGKQHDYVGDQQLGDVFDVPLYDDVEEEQEMSQDENPSDAPEPPLVQLRKSNRQRQSSTRYPSDEYVTLTDGEEPECYQETMESEERQKWLDAMQDEIKSLHDDHTYELVKLPKGKKILENRLFYRVKQESNSTSPRYKARLVVEGYRQKKDVNFKEIFSPVMKMSSIRIMLSLATIFDLEVEQMDVKTTFLHGDLEEEIHMKQLDGYKKTTSDHYVFVRKFCDDDFIILLLLKKQLNESFAMKDMRVVKQILGIRIIRDRQTKKLWLSQEHYVKRELGFVQDKSKHIDVRYHWICDALDAKLLELAKVHTDDNGADMMTKALPRGKFEAETLIAGSTHIILHLNCPDLDLKLFLIDFAS</sequence>
<comment type="caution">
    <text evidence="4">The sequence shown here is derived from an EMBL/GenBank/DDBJ whole genome shotgun (WGS) entry which is preliminary data.</text>
</comment>
<dbReference type="AlphaFoldDB" id="A0A371ET10"/>
<dbReference type="Pfam" id="PF25597">
    <property type="entry name" value="SH3_retrovirus"/>
    <property type="match status" value="1"/>
</dbReference>
<dbReference type="OrthoDB" id="8048545at2759"/>
<feature type="domain" description="Retroviral polymerase SH3-like" evidence="3">
    <location>
        <begin position="139"/>
        <end position="191"/>
    </location>
</feature>
<evidence type="ECO:0000256" key="1">
    <source>
        <dbReference type="SAM" id="MobiDB-lite"/>
    </source>
</evidence>